<evidence type="ECO:0000259" key="2">
    <source>
        <dbReference type="PROSITE" id="PS51910"/>
    </source>
</evidence>
<dbReference type="GO" id="GO:0005975">
    <property type="term" value="P:carbohydrate metabolic process"/>
    <property type="evidence" value="ECO:0007669"/>
    <property type="project" value="InterPro"/>
</dbReference>
<keyword evidence="4" id="KW-1185">Reference proteome</keyword>
<evidence type="ECO:0000256" key="1">
    <source>
        <dbReference type="SAM" id="Phobius"/>
    </source>
</evidence>
<dbReference type="Gene3D" id="3.20.20.80">
    <property type="entry name" value="Glycosidases"/>
    <property type="match status" value="1"/>
</dbReference>
<dbReference type="InterPro" id="IPR011583">
    <property type="entry name" value="Chitinase_II/V-like_cat"/>
</dbReference>
<dbReference type="InterPro" id="IPR017853">
    <property type="entry name" value="GH"/>
</dbReference>
<organism evidence="3 4">
    <name type="scientific">Neobacillus novalis</name>
    <dbReference type="NCBI Taxonomy" id="220687"/>
    <lineage>
        <taxon>Bacteria</taxon>
        <taxon>Bacillati</taxon>
        <taxon>Bacillota</taxon>
        <taxon>Bacilli</taxon>
        <taxon>Bacillales</taxon>
        <taxon>Bacillaceae</taxon>
        <taxon>Neobacillus</taxon>
    </lineage>
</organism>
<dbReference type="Gene3D" id="3.10.50.10">
    <property type="match status" value="1"/>
</dbReference>
<dbReference type="SUPFAM" id="SSF51445">
    <property type="entry name" value="(Trans)glycosidases"/>
    <property type="match status" value="1"/>
</dbReference>
<keyword evidence="1" id="KW-0472">Membrane</keyword>
<dbReference type="GO" id="GO:0016787">
    <property type="term" value="F:hydrolase activity"/>
    <property type="evidence" value="ECO:0007669"/>
    <property type="project" value="UniProtKB-KW"/>
</dbReference>
<feature type="transmembrane region" description="Helical" evidence="1">
    <location>
        <begin position="16"/>
        <end position="39"/>
    </location>
</feature>
<dbReference type="InterPro" id="IPR036582">
    <property type="entry name" value="Mao_N_sf"/>
</dbReference>
<dbReference type="KEGG" id="nnv:QNH39_13610"/>
<dbReference type="AlphaFoldDB" id="A0AA95MZ40"/>
<dbReference type="Gene3D" id="3.30.457.10">
    <property type="entry name" value="Copper amine oxidase-like, N-terminal domain"/>
    <property type="match status" value="1"/>
</dbReference>
<dbReference type="Proteomes" id="UP001178288">
    <property type="component" value="Chromosome"/>
</dbReference>
<protein>
    <submittedName>
        <fullName evidence="3">Glycosyl hydrolase family 18 protein</fullName>
    </submittedName>
</protein>
<keyword evidence="1" id="KW-1133">Transmembrane helix</keyword>
<evidence type="ECO:0000313" key="3">
    <source>
        <dbReference type="EMBL" id="WHY88803.1"/>
    </source>
</evidence>
<dbReference type="PANTHER" id="PTHR46066">
    <property type="entry name" value="CHITINASE DOMAIN-CONTAINING PROTEIN 1 FAMILY MEMBER"/>
    <property type="match status" value="1"/>
</dbReference>
<proteinExistence type="predicted"/>
<dbReference type="Pfam" id="PF07833">
    <property type="entry name" value="Cu_amine_oxidN1"/>
    <property type="match status" value="1"/>
</dbReference>
<dbReference type="Pfam" id="PF00704">
    <property type="entry name" value="Glyco_hydro_18"/>
    <property type="match status" value="1"/>
</dbReference>
<name>A0AA95MZ40_9BACI</name>
<dbReference type="GO" id="GO:0008061">
    <property type="term" value="F:chitin binding"/>
    <property type="evidence" value="ECO:0007669"/>
    <property type="project" value="InterPro"/>
</dbReference>
<keyword evidence="3" id="KW-0378">Hydrolase</keyword>
<dbReference type="EMBL" id="CP126114">
    <property type="protein sequence ID" value="WHY88803.1"/>
    <property type="molecule type" value="Genomic_DNA"/>
</dbReference>
<keyword evidence="1" id="KW-0812">Transmembrane</keyword>
<dbReference type="SMART" id="SM00636">
    <property type="entry name" value="Glyco_18"/>
    <property type="match status" value="1"/>
</dbReference>
<gene>
    <name evidence="3" type="ORF">QNH39_13610</name>
</gene>
<reference evidence="3" key="1">
    <citation type="submission" date="2023-05" db="EMBL/GenBank/DDBJ databases">
        <title>Comparative genomics of Bacillaceae isolates and their secondary metabolite potential.</title>
        <authorList>
            <person name="Song L."/>
            <person name="Nielsen L.J."/>
            <person name="Mohite O."/>
            <person name="Xu X."/>
            <person name="Weber T."/>
            <person name="Kovacs A.T."/>
        </authorList>
    </citation>
    <scope>NUCLEOTIDE SEQUENCE</scope>
    <source>
        <strain evidence="3">XLM17</strain>
    </source>
</reference>
<dbReference type="RefSeq" id="WP_066087273.1">
    <property type="nucleotide sequence ID" value="NZ_CP126114.1"/>
</dbReference>
<dbReference type="InterPro" id="IPR001223">
    <property type="entry name" value="Glyco_hydro18_cat"/>
</dbReference>
<dbReference type="PANTHER" id="PTHR46066:SF2">
    <property type="entry name" value="CHITINASE DOMAIN-CONTAINING PROTEIN 1"/>
    <property type="match status" value="1"/>
</dbReference>
<dbReference type="PROSITE" id="PS51910">
    <property type="entry name" value="GH18_2"/>
    <property type="match status" value="1"/>
</dbReference>
<sequence>MARVIFHKSKKGSMKWIIGGLIGACLLILSSIFLILYPFASSDKKVYFQGEHPILFAGIQKGNALMEGSTLFVPITFMQENIDESVIYDEKSKSVIITTKDKVVQMPTDSLTYYVNQKTVDLQLSPIISRKGEIFIALDPILSFYPIQYKKLPDSTAIWIQKDGEQYENGRLINKDINKEMLRLRTEPTWRSPYTAEMTKNEAVTIEGVKEDFYLVRKANGIGGYLKKDYVSKQDTVKVKISRESKTFQMPKLNGPIQLTWEAVYTKNPDTTKIADLNGVNVISPTWFSLAGSDGSIKNLASLDFSKWAQAKGYQVWGVFSNSFDPKLTHEAFKDFETRQTIIRQLLHFSQMYQLQGINFDIENVNQEDGPFVTQFMREAAPYLHDAGLVVSMDITFSAGDNNNWSSFYERPKLAQIADYLIVMAYDEHTGASSGAGSVASLPWVERNLQNLLSEVSNERLVLGVPLYARLWKEQTNADGTTEVTAKALAMDQVKTWLAEKGLTPANDEESGQNYAEYYDEAEKATYKIWLEDELSLQKRAALAVKYELAGVGTWSRFFGDQTAWTALDLKAAKALTQK</sequence>
<evidence type="ECO:0000313" key="4">
    <source>
        <dbReference type="Proteomes" id="UP001178288"/>
    </source>
</evidence>
<dbReference type="InterPro" id="IPR012854">
    <property type="entry name" value="Cu_amine_oxidase-like_N"/>
</dbReference>
<feature type="domain" description="GH18" evidence="2">
    <location>
        <begin position="251"/>
        <end position="579"/>
    </location>
</feature>
<dbReference type="SUPFAM" id="SSF55383">
    <property type="entry name" value="Copper amine oxidase, domain N"/>
    <property type="match status" value="1"/>
</dbReference>
<accession>A0AA95MZ40</accession>
<dbReference type="InterPro" id="IPR029070">
    <property type="entry name" value="Chitinase_insertion_sf"/>
</dbReference>
<dbReference type="Gene3D" id="2.30.30.40">
    <property type="entry name" value="SH3 Domains"/>
    <property type="match status" value="1"/>
</dbReference>